<keyword evidence="14 17" id="KW-0472">Membrane</keyword>
<evidence type="ECO:0000256" key="16">
    <source>
        <dbReference type="ARBA" id="ARBA00032550"/>
    </source>
</evidence>
<reference evidence="18 19" key="1">
    <citation type="submission" date="2015-07" db="EMBL/GenBank/DDBJ databases">
        <title>The genome of Dufourea novaeangliae.</title>
        <authorList>
            <person name="Pan H."/>
            <person name="Kapheim K."/>
        </authorList>
    </citation>
    <scope>NUCLEOTIDE SEQUENCE [LARGE SCALE GENOMIC DNA]</scope>
    <source>
        <strain evidence="18">0120121106</strain>
        <tissue evidence="18">Whole body</tissue>
    </source>
</reference>
<evidence type="ECO:0000313" key="19">
    <source>
        <dbReference type="Proteomes" id="UP000076502"/>
    </source>
</evidence>
<evidence type="ECO:0000256" key="6">
    <source>
        <dbReference type="ARBA" id="ARBA00022448"/>
    </source>
</evidence>
<dbReference type="AlphaFoldDB" id="A0A154P1J9"/>
<proteinExistence type="inferred from homology"/>
<evidence type="ECO:0000256" key="13">
    <source>
        <dbReference type="ARBA" id="ARBA00023128"/>
    </source>
</evidence>
<organism evidence="18 19">
    <name type="scientific">Dufourea novaeangliae</name>
    <name type="common">Sweat bee</name>
    <dbReference type="NCBI Taxonomy" id="178035"/>
    <lineage>
        <taxon>Eukaryota</taxon>
        <taxon>Metazoa</taxon>
        <taxon>Ecdysozoa</taxon>
        <taxon>Arthropoda</taxon>
        <taxon>Hexapoda</taxon>
        <taxon>Insecta</taxon>
        <taxon>Pterygota</taxon>
        <taxon>Neoptera</taxon>
        <taxon>Endopterygota</taxon>
        <taxon>Hymenoptera</taxon>
        <taxon>Apocrita</taxon>
        <taxon>Aculeata</taxon>
        <taxon>Apoidea</taxon>
        <taxon>Anthophila</taxon>
        <taxon>Halictidae</taxon>
        <taxon>Rophitinae</taxon>
        <taxon>Dufourea</taxon>
    </lineage>
</organism>
<evidence type="ECO:0000256" key="3">
    <source>
        <dbReference type="ARBA" id="ARBA00007152"/>
    </source>
</evidence>
<dbReference type="EMBL" id="KQ434796">
    <property type="protein sequence ID" value="KZC05819.1"/>
    <property type="molecule type" value="Genomic_DNA"/>
</dbReference>
<evidence type="ECO:0000256" key="7">
    <source>
        <dbReference type="ARBA" id="ARBA00022660"/>
    </source>
</evidence>
<evidence type="ECO:0000313" key="18">
    <source>
        <dbReference type="EMBL" id="KZC05819.1"/>
    </source>
</evidence>
<comment type="function">
    <text evidence="1">Accessory subunit of the mitochondrial membrane respiratory chain NADH dehydrogenase (Complex I), that is believed not to be involved in catalysis. Complex I functions in the transfer of electrons from NADH to the respiratory chain. The immediate electron acceptor for the enzyme is believed to be ubiquinone.</text>
</comment>
<dbReference type="STRING" id="178035.A0A154P1J9"/>
<keyword evidence="9" id="KW-0999">Mitochondrion inner membrane</keyword>
<name>A0A154P1J9_DUFNO</name>
<evidence type="ECO:0000256" key="10">
    <source>
        <dbReference type="ARBA" id="ARBA00022946"/>
    </source>
</evidence>
<evidence type="ECO:0000256" key="12">
    <source>
        <dbReference type="ARBA" id="ARBA00022989"/>
    </source>
</evidence>
<dbReference type="InterPro" id="IPR019173">
    <property type="entry name" value="NADH_UbQ_OxRdtase_B5_su"/>
</dbReference>
<keyword evidence="13" id="KW-0496">Mitochondrion</keyword>
<evidence type="ECO:0000256" key="15">
    <source>
        <dbReference type="ARBA" id="ARBA00032395"/>
    </source>
</evidence>
<evidence type="ECO:0000256" key="8">
    <source>
        <dbReference type="ARBA" id="ARBA00022692"/>
    </source>
</evidence>
<evidence type="ECO:0000256" key="5">
    <source>
        <dbReference type="ARBA" id="ARBA00015175"/>
    </source>
</evidence>
<evidence type="ECO:0000256" key="14">
    <source>
        <dbReference type="ARBA" id="ARBA00023136"/>
    </source>
</evidence>
<evidence type="ECO:0000256" key="9">
    <source>
        <dbReference type="ARBA" id="ARBA00022792"/>
    </source>
</evidence>
<evidence type="ECO:0000256" key="11">
    <source>
        <dbReference type="ARBA" id="ARBA00022982"/>
    </source>
</evidence>
<dbReference type="OrthoDB" id="9995605at2759"/>
<evidence type="ECO:0000256" key="1">
    <source>
        <dbReference type="ARBA" id="ARBA00003195"/>
    </source>
</evidence>
<keyword evidence="19" id="KW-1185">Reference proteome</keyword>
<dbReference type="Pfam" id="PF09781">
    <property type="entry name" value="NDUF_B5"/>
    <property type="match status" value="1"/>
</dbReference>
<keyword evidence="7" id="KW-0679">Respiratory chain</keyword>
<dbReference type="PANTHER" id="PTHR13178">
    <property type="entry name" value="NADH-UBIQUINONE OXIDOREDUCTASE SGDH SUBUNIT"/>
    <property type="match status" value="1"/>
</dbReference>
<dbReference type="Proteomes" id="UP000076502">
    <property type="component" value="Unassembled WGS sequence"/>
</dbReference>
<protein>
    <recommendedName>
        <fullName evidence="5">NADH dehydrogenase [ubiquinone] 1 beta subcomplex subunit 5, mitochondrial</fullName>
    </recommendedName>
    <alternativeName>
        <fullName evidence="16">Complex I-SGDH</fullName>
    </alternativeName>
    <alternativeName>
        <fullName evidence="15">NADH-ubiquinone oxidoreductase SGDH subunit</fullName>
    </alternativeName>
</protein>
<accession>A0A154P1J9</accession>
<sequence length="150" mass="18318">IVRNSSHHRIMTIEPTRWQWHKVKEWMYFYFYLGAIPVGIVIFCANVFIGPATLTAIPEGYIPKQWEYHRTPVTRFFSRYLSQNRQQDYEKILHYRMQQTEIRQIRKLEKEIKDMIRSKQDYPAFSYSKSLRATEIKKLREHIDKNTFQV</sequence>
<feature type="non-terminal residue" evidence="18">
    <location>
        <position position="1"/>
    </location>
</feature>
<keyword evidence="10" id="KW-0809">Transit peptide</keyword>
<evidence type="ECO:0000256" key="2">
    <source>
        <dbReference type="ARBA" id="ARBA00004434"/>
    </source>
</evidence>
<gene>
    <name evidence="18" type="ORF">WN55_04759</name>
</gene>
<keyword evidence="18" id="KW-0830">Ubiquinone</keyword>
<evidence type="ECO:0000256" key="17">
    <source>
        <dbReference type="SAM" id="Phobius"/>
    </source>
</evidence>
<dbReference type="PANTHER" id="PTHR13178:SF0">
    <property type="entry name" value="NADH DEHYDROGENASE [UBIQUINONE] 1 BETA SUBCOMPLEX SUBUNIT 5, MITOCHONDRIAL"/>
    <property type="match status" value="1"/>
</dbReference>
<comment type="subunit">
    <text evidence="4">Complex I is composed of 45 different subunits.</text>
</comment>
<keyword evidence="8 17" id="KW-0812">Transmembrane</keyword>
<feature type="transmembrane region" description="Helical" evidence="17">
    <location>
        <begin position="27"/>
        <end position="49"/>
    </location>
</feature>
<comment type="subcellular location">
    <subcellularLocation>
        <location evidence="2">Mitochondrion inner membrane</location>
        <topology evidence="2">Single-pass membrane protein</topology>
    </subcellularLocation>
</comment>
<dbReference type="GO" id="GO:0005743">
    <property type="term" value="C:mitochondrial inner membrane"/>
    <property type="evidence" value="ECO:0007669"/>
    <property type="project" value="UniProtKB-SubCell"/>
</dbReference>
<keyword evidence="11" id="KW-0249">Electron transport</keyword>
<comment type="similarity">
    <text evidence="3">Belongs to the complex I NDUFB5 subunit family.</text>
</comment>
<keyword evidence="6" id="KW-0813">Transport</keyword>
<evidence type="ECO:0000256" key="4">
    <source>
        <dbReference type="ARBA" id="ARBA00011533"/>
    </source>
</evidence>
<keyword evidence="12 17" id="KW-1133">Transmembrane helix</keyword>